<protein>
    <submittedName>
        <fullName evidence="1">Uncharacterized protein</fullName>
    </submittedName>
</protein>
<evidence type="ECO:0000313" key="1">
    <source>
        <dbReference type="EMBL" id="MPC30030.1"/>
    </source>
</evidence>
<dbReference type="EMBL" id="VSRR010002179">
    <property type="protein sequence ID" value="MPC30030.1"/>
    <property type="molecule type" value="Genomic_DNA"/>
</dbReference>
<keyword evidence="2" id="KW-1185">Reference proteome</keyword>
<evidence type="ECO:0000313" key="2">
    <source>
        <dbReference type="Proteomes" id="UP000324222"/>
    </source>
</evidence>
<dbReference type="Proteomes" id="UP000324222">
    <property type="component" value="Unassembled WGS sequence"/>
</dbReference>
<gene>
    <name evidence="1" type="ORF">E2C01_023284</name>
</gene>
<comment type="caution">
    <text evidence="1">The sequence shown here is derived from an EMBL/GenBank/DDBJ whole genome shotgun (WGS) entry which is preliminary data.</text>
</comment>
<sequence>MHETKARHSALLTAGRPLPLALHRLHLGSHSNPSAAFVVPVVGAVKGLRSCPAPSPRPAPVLAPTLVLVERRVTPDGAS</sequence>
<organism evidence="1 2">
    <name type="scientific">Portunus trituberculatus</name>
    <name type="common">Swimming crab</name>
    <name type="synonym">Neptunus trituberculatus</name>
    <dbReference type="NCBI Taxonomy" id="210409"/>
    <lineage>
        <taxon>Eukaryota</taxon>
        <taxon>Metazoa</taxon>
        <taxon>Ecdysozoa</taxon>
        <taxon>Arthropoda</taxon>
        <taxon>Crustacea</taxon>
        <taxon>Multicrustacea</taxon>
        <taxon>Malacostraca</taxon>
        <taxon>Eumalacostraca</taxon>
        <taxon>Eucarida</taxon>
        <taxon>Decapoda</taxon>
        <taxon>Pleocyemata</taxon>
        <taxon>Brachyura</taxon>
        <taxon>Eubrachyura</taxon>
        <taxon>Portunoidea</taxon>
        <taxon>Portunidae</taxon>
        <taxon>Portuninae</taxon>
        <taxon>Portunus</taxon>
    </lineage>
</organism>
<name>A0A5B7E7K5_PORTR</name>
<proteinExistence type="predicted"/>
<dbReference type="AlphaFoldDB" id="A0A5B7E7K5"/>
<accession>A0A5B7E7K5</accession>
<reference evidence="1 2" key="1">
    <citation type="submission" date="2019-05" db="EMBL/GenBank/DDBJ databases">
        <title>Another draft genome of Portunus trituberculatus and its Hox gene families provides insights of decapod evolution.</title>
        <authorList>
            <person name="Jeong J.-H."/>
            <person name="Song I."/>
            <person name="Kim S."/>
            <person name="Choi T."/>
            <person name="Kim D."/>
            <person name="Ryu S."/>
            <person name="Kim W."/>
        </authorList>
    </citation>
    <scope>NUCLEOTIDE SEQUENCE [LARGE SCALE GENOMIC DNA]</scope>
    <source>
        <tissue evidence="1">Muscle</tissue>
    </source>
</reference>